<accession>A0A063Y0R0</accession>
<evidence type="ECO:0000259" key="2">
    <source>
        <dbReference type="Pfam" id="PF16220"/>
    </source>
</evidence>
<dbReference type="STRING" id="267850.ADINL_2774"/>
<feature type="domain" description="FecR protein" evidence="1">
    <location>
        <begin position="88"/>
        <end position="180"/>
    </location>
</feature>
<name>A0A063Y0R0_9GAMM</name>
<dbReference type="PIRSF" id="PIRSF018266">
    <property type="entry name" value="FecR"/>
    <property type="match status" value="1"/>
</dbReference>
<dbReference type="Pfam" id="PF04773">
    <property type="entry name" value="FecR"/>
    <property type="match status" value="1"/>
</dbReference>
<dbReference type="InterPro" id="IPR006860">
    <property type="entry name" value="FecR"/>
</dbReference>
<sequence length="300" mass="33800">MQAEPDSWERIRRWRAQHPDHERAWRQIEATQQQLSGLSDSQRQLAHQTLRQSKYGRRRTLKMLSLLCIGVGAGWSVSQPALLNPGQDQHHTGIGEQLDITLPDGGMLTLNSRSAVRLRYTAELTELHLLQGEVFVYTGTETRRAMQVTTAQGVLTPLGTAFNVHQQDHSTEVAVVAGQVMLMQGPVSEPHLITTGEVLRFSNSELLLQRPLVAADTAWRQGMLIADNQPLPAFIRELDRYHHGVIRIDPALSSLRVSGSYPIEDTQRVLQSLSHSLPITLEQRSRYWISLRPDSQGNYN</sequence>
<proteinExistence type="predicted"/>
<comment type="caution">
    <text evidence="3">The sequence shown here is derived from an EMBL/GenBank/DDBJ whole genome shotgun (WGS) entry which is preliminary data.</text>
</comment>
<evidence type="ECO:0000259" key="1">
    <source>
        <dbReference type="Pfam" id="PF04773"/>
    </source>
</evidence>
<dbReference type="GO" id="GO:0016989">
    <property type="term" value="F:sigma factor antagonist activity"/>
    <property type="evidence" value="ECO:0007669"/>
    <property type="project" value="TreeGrafter"/>
</dbReference>
<reference evidence="3 4" key="1">
    <citation type="journal article" date="2005" name="Int. J. Syst. Evol. Microbiol.">
        <title>Nitrincola lacisaponensis gen. nov., sp. nov., a novel alkaliphilic bacterium isolated from an alkaline, saline lake.</title>
        <authorList>
            <person name="Dimitriu P.A."/>
            <person name="Shukla S.K."/>
            <person name="Conradt J."/>
            <person name="Marquez M.C."/>
            <person name="Ventosa A."/>
            <person name="Maglia A."/>
            <person name="Peyton B.M."/>
            <person name="Pinkart H.C."/>
            <person name="Mormile M.R."/>
        </authorList>
    </citation>
    <scope>NUCLEOTIDE SEQUENCE [LARGE SCALE GENOMIC DNA]</scope>
    <source>
        <strain evidence="3 4">4CA</strain>
    </source>
</reference>
<gene>
    <name evidence="3" type="ORF">ADINL_2774</name>
</gene>
<dbReference type="Gene3D" id="2.60.120.1440">
    <property type="match status" value="1"/>
</dbReference>
<keyword evidence="4" id="KW-1185">Reference proteome</keyword>
<organism evidence="3 4">
    <name type="scientific">Nitrincola lacisaponensis</name>
    <dbReference type="NCBI Taxonomy" id="267850"/>
    <lineage>
        <taxon>Bacteria</taxon>
        <taxon>Pseudomonadati</taxon>
        <taxon>Pseudomonadota</taxon>
        <taxon>Gammaproteobacteria</taxon>
        <taxon>Oceanospirillales</taxon>
        <taxon>Oceanospirillaceae</taxon>
        <taxon>Nitrincola</taxon>
    </lineage>
</organism>
<dbReference type="Proteomes" id="UP000027318">
    <property type="component" value="Unassembled WGS sequence"/>
</dbReference>
<dbReference type="PANTHER" id="PTHR30273:SF2">
    <property type="entry name" value="PROTEIN FECR"/>
    <property type="match status" value="1"/>
</dbReference>
<dbReference type="PANTHER" id="PTHR30273">
    <property type="entry name" value="PERIPLASMIC SIGNAL SENSOR AND SIGMA FACTOR ACTIVATOR FECR-RELATED"/>
    <property type="match status" value="1"/>
</dbReference>
<dbReference type="InterPro" id="IPR032623">
    <property type="entry name" value="FecR_N"/>
</dbReference>
<dbReference type="EMBL" id="JMSZ01000037">
    <property type="protein sequence ID" value="KDE38760.1"/>
    <property type="molecule type" value="Genomic_DNA"/>
</dbReference>
<protein>
    <submittedName>
        <fullName evidence="3">Fe2+-dicitrate sensor, membrane component</fullName>
    </submittedName>
</protein>
<dbReference type="InterPro" id="IPR012373">
    <property type="entry name" value="Ferrdict_sens_TM"/>
</dbReference>
<evidence type="ECO:0000313" key="3">
    <source>
        <dbReference type="EMBL" id="KDE38760.1"/>
    </source>
</evidence>
<dbReference type="Gene3D" id="3.55.50.30">
    <property type="match status" value="1"/>
</dbReference>
<evidence type="ECO:0000313" key="4">
    <source>
        <dbReference type="Proteomes" id="UP000027318"/>
    </source>
</evidence>
<dbReference type="AlphaFoldDB" id="A0A063Y0R0"/>
<feature type="domain" description="FecR N-terminal" evidence="2">
    <location>
        <begin position="3"/>
        <end position="30"/>
    </location>
</feature>
<dbReference type="Pfam" id="PF16220">
    <property type="entry name" value="DUF4880"/>
    <property type="match status" value="1"/>
</dbReference>